<feature type="compositionally biased region" description="Polar residues" evidence="1">
    <location>
        <begin position="557"/>
        <end position="569"/>
    </location>
</feature>
<name>G9C9F5_COMTE</name>
<geneLocation type="plasmid" evidence="2">
    <name>pTB30</name>
</geneLocation>
<evidence type="ECO:0000313" key="2">
    <source>
        <dbReference type="EMBL" id="AEX00420.1"/>
    </source>
</evidence>
<dbReference type="EMBL" id="JF274987">
    <property type="protein sequence ID" value="AEX00420.1"/>
    <property type="molecule type" value="Genomic_DNA"/>
</dbReference>
<feature type="compositionally biased region" description="Basic residues" evidence="1">
    <location>
        <begin position="164"/>
        <end position="173"/>
    </location>
</feature>
<feature type="compositionally biased region" description="Basic residues" evidence="1">
    <location>
        <begin position="316"/>
        <end position="338"/>
    </location>
</feature>
<reference evidence="2" key="1">
    <citation type="journal article" date="2002" name="FEMS Microbiol. Ecol.">
        <title>Diversity of 3-chloroaniline and 3,4-dichloroaniline degrading bacteria isolated from three different soils and involvement of their plasmids in chloroaniline degradation.</title>
        <authorList>
            <person name="Dejonghe W."/>
            <person name="Goris J."/>
            <person name="Dierickx A."/>
            <person name="De Dobbeleer V."/>
            <person name="Crul K."/>
            <person name="De Vos P."/>
            <person name="Verstraete W."/>
            <person name="Top E.M."/>
        </authorList>
    </citation>
    <scope>NUCLEOTIDE SEQUENCE</scope>
    <source>
        <strain evidence="2">TB30</strain>
        <plasmid evidence="2">pTB30</plasmid>
    </source>
</reference>
<feature type="compositionally biased region" description="Basic and acidic residues" evidence="1">
    <location>
        <begin position="193"/>
        <end position="206"/>
    </location>
</feature>
<feature type="region of interest" description="Disordered" evidence="1">
    <location>
        <begin position="252"/>
        <end position="338"/>
    </location>
</feature>
<feature type="region of interest" description="Disordered" evidence="1">
    <location>
        <begin position="88"/>
        <end position="179"/>
    </location>
</feature>
<feature type="compositionally biased region" description="Basic and acidic residues" evidence="1">
    <location>
        <begin position="375"/>
        <end position="389"/>
    </location>
</feature>
<feature type="compositionally biased region" description="Low complexity" evidence="1">
    <location>
        <begin position="361"/>
        <end position="374"/>
    </location>
</feature>
<accession>G9C9F5</accession>
<dbReference type="AlphaFoldDB" id="G9C9F5"/>
<proteinExistence type="predicted"/>
<feature type="region of interest" description="Disordered" evidence="1">
    <location>
        <begin position="543"/>
        <end position="571"/>
    </location>
</feature>
<feature type="region of interest" description="Disordered" evidence="1">
    <location>
        <begin position="193"/>
        <end position="231"/>
    </location>
</feature>
<feature type="compositionally biased region" description="Low complexity" evidence="1">
    <location>
        <begin position="119"/>
        <end position="129"/>
    </location>
</feature>
<evidence type="ECO:0000256" key="1">
    <source>
        <dbReference type="SAM" id="MobiDB-lite"/>
    </source>
</evidence>
<keyword evidence="2" id="KW-0614">Plasmid</keyword>
<organism evidence="2">
    <name type="scientific">Comamonas testosteroni</name>
    <name type="common">Pseudomonas testosteroni</name>
    <dbReference type="NCBI Taxonomy" id="285"/>
    <lineage>
        <taxon>Bacteria</taxon>
        <taxon>Pseudomonadati</taxon>
        <taxon>Pseudomonadota</taxon>
        <taxon>Betaproteobacteria</taxon>
        <taxon>Burkholderiales</taxon>
        <taxon>Comamonadaceae</taxon>
        <taxon>Comamonas</taxon>
    </lineage>
</organism>
<sequence length="626" mass="67861">MRSIRGRDLRVCLLEKVMPRAHARARHDGGHARRPGHPHDRCAGRTGFDAGAARCDRAHARRAEVQANQDRGAELRDRAAEALALRLLQREPGDEHAGGAVRSDPGRHGAGRPRRPARPEATGSATPGQRPGGAPGAAGEPAAHRSPSRDRADPLRVRPALQAHRPRSQRAARLRAGPILRAAPYPRQVRLHVLPDDPGRADARADHRQRHPRAGPARAGGGGQARRSLAAVPAGRDLRALWRAHPALEHGPVDRHLRGASGTAGRCTEGLHPQPRCDPRRRDAGVAAGAGARQDQTGLRLGLPHDQLRGPARGAVRLHRQPRRRTSAARAARLRRHAGQRRLQRLFWASGARRQRRTMLGPRAAQAVRGARVQRQPDRRPGGGADRKAVRGRARGARTRTPGTVAAAPATLQAHRPGPAPLADRAAPEAGQCRRDGQGDRLFAEQLARAHALPGRRRRPNRQQRGGERGAPAVRWPQELAFCRLAAGRRARWRGHEPDRVGQTKRARSLGLPQGRLRASAHAQAARPRAAAAAQLAACHRHRRAKRGARRRRVEPSFNTPSSTAQGCRSRNAYGVPAAPAQLLPVRIEPNLATVPQREGGLIEVQIHGVDLFSLSKVTVGDRALA</sequence>
<feature type="compositionally biased region" description="Basic and acidic residues" evidence="1">
    <location>
        <begin position="275"/>
        <end position="284"/>
    </location>
</feature>
<feature type="compositionally biased region" description="Basic and acidic residues" evidence="1">
    <location>
        <begin position="88"/>
        <end position="97"/>
    </location>
</feature>
<gene>
    <name evidence="2" type="primary">tnpA5</name>
</gene>
<reference evidence="2" key="2">
    <citation type="journal article" date="2012" name="Appl. Environ. Microbiol.">
        <title>Role of IncP-1beta Plasmids pWDL7::rfp and pNB8c in Chloroaniline Catabolism as Determined by Genomic and Functional Analyses.</title>
        <authorList>
            <person name="Krol J.E."/>
            <person name="Penrod J.T."/>
            <person name="McCaslin H."/>
            <person name="Rogers L.M."/>
            <person name="Yano H."/>
            <person name="Stancik A.D."/>
            <person name="Dejonghe W."/>
            <person name="Brown C.J."/>
            <person name="Parales R.E."/>
            <person name="Wuertz S."/>
            <person name="Top E.M."/>
        </authorList>
    </citation>
    <scope>NUCLEOTIDE SEQUENCE</scope>
    <source>
        <strain evidence="2">TB30</strain>
        <plasmid evidence="2">pTB30</plasmid>
    </source>
</reference>
<feature type="region of interest" description="Disordered" evidence="1">
    <location>
        <begin position="23"/>
        <end position="44"/>
    </location>
</feature>
<feature type="compositionally biased region" description="Basic residues" evidence="1">
    <location>
        <begin position="543"/>
        <end position="553"/>
    </location>
</feature>
<feature type="compositionally biased region" description="Low complexity" evidence="1">
    <location>
        <begin position="399"/>
        <end position="411"/>
    </location>
</feature>
<feature type="region of interest" description="Disordered" evidence="1">
    <location>
        <begin position="449"/>
        <end position="473"/>
    </location>
</feature>
<feature type="compositionally biased region" description="Basic and acidic residues" evidence="1">
    <location>
        <begin position="147"/>
        <end position="156"/>
    </location>
</feature>
<feature type="compositionally biased region" description="Basic and acidic residues" evidence="1">
    <location>
        <begin position="26"/>
        <end position="43"/>
    </location>
</feature>
<feature type="region of interest" description="Disordered" evidence="1">
    <location>
        <begin position="358"/>
        <end position="436"/>
    </location>
</feature>
<protein>
    <submittedName>
        <fullName evidence="2">TnpA5</fullName>
    </submittedName>
</protein>